<evidence type="ECO:0000256" key="1">
    <source>
        <dbReference type="ARBA" id="ARBA00000900"/>
    </source>
</evidence>
<dbReference type="CDD" id="cd01989">
    <property type="entry name" value="USP_STK_Ubox_N"/>
    <property type="match status" value="1"/>
</dbReference>
<dbReference type="Gramene" id="KQL12367">
    <property type="protein sequence ID" value="KQL12367"/>
    <property type="gene ID" value="SETIT_007848mg"/>
</dbReference>
<comment type="catalytic activity">
    <reaction evidence="1">
        <text>S-ubiquitinyl-[E2 ubiquitin-conjugating enzyme]-L-cysteine + [acceptor protein]-L-lysine = [E2 ubiquitin-conjugating enzyme]-L-cysteine + N(6)-ubiquitinyl-[acceptor protein]-L-lysine.</text>
        <dbReference type="EC" id="2.3.2.27"/>
    </reaction>
</comment>
<evidence type="ECO:0000256" key="2">
    <source>
        <dbReference type="ARBA" id="ARBA00012483"/>
    </source>
</evidence>
<proteinExistence type="predicted"/>
<evidence type="ECO:0000256" key="6">
    <source>
        <dbReference type="SAM" id="MobiDB-lite"/>
    </source>
</evidence>
<dbReference type="InterPro" id="IPR051348">
    <property type="entry name" value="U-box_ubiquitin_ligases"/>
</dbReference>
<dbReference type="OrthoDB" id="689308at2759"/>
<dbReference type="InterPro" id="IPR011009">
    <property type="entry name" value="Kinase-like_dom_sf"/>
</dbReference>
<dbReference type="OMA" id="CCEMASH"/>
<dbReference type="AlphaFoldDB" id="K3Y0Y6"/>
<feature type="binding site" evidence="4">
    <location>
        <position position="412"/>
    </location>
    <ligand>
        <name>ATP</name>
        <dbReference type="ChEBI" id="CHEBI:30616"/>
    </ligand>
</feature>
<dbReference type="Gene3D" id="3.40.50.620">
    <property type="entry name" value="HUPs"/>
    <property type="match status" value="1"/>
</dbReference>
<dbReference type="EC" id="2.3.2.27" evidence="2"/>
<evidence type="ECO:0000313" key="8">
    <source>
        <dbReference type="EMBL" id="RCV23347.1"/>
    </source>
</evidence>
<evidence type="ECO:0000256" key="4">
    <source>
        <dbReference type="PROSITE-ProRule" id="PRU10141"/>
    </source>
</evidence>
<evidence type="ECO:0000313" key="9">
    <source>
        <dbReference type="EnsemblPlants" id="KQL12367"/>
    </source>
</evidence>
<organism evidence="9 10">
    <name type="scientific">Setaria italica</name>
    <name type="common">Foxtail millet</name>
    <name type="synonym">Panicum italicum</name>
    <dbReference type="NCBI Taxonomy" id="4555"/>
    <lineage>
        <taxon>Eukaryota</taxon>
        <taxon>Viridiplantae</taxon>
        <taxon>Streptophyta</taxon>
        <taxon>Embryophyta</taxon>
        <taxon>Tracheophyta</taxon>
        <taxon>Spermatophyta</taxon>
        <taxon>Magnoliopsida</taxon>
        <taxon>Liliopsida</taxon>
        <taxon>Poales</taxon>
        <taxon>Poaceae</taxon>
        <taxon>PACMAD clade</taxon>
        <taxon>Panicoideae</taxon>
        <taxon>Panicodae</taxon>
        <taxon>Paniceae</taxon>
        <taxon>Cenchrinae</taxon>
        <taxon>Setaria</taxon>
    </lineage>
</organism>
<dbReference type="PANTHER" id="PTHR45647">
    <property type="entry name" value="OS02G0152300 PROTEIN"/>
    <property type="match status" value="1"/>
</dbReference>
<dbReference type="HOGENOM" id="CLU_000288_153_0_1"/>
<dbReference type="PROSITE" id="PS00107">
    <property type="entry name" value="PROTEIN_KINASE_ATP"/>
    <property type="match status" value="1"/>
</dbReference>
<dbReference type="EnsemblPlants" id="KQL12367">
    <property type="protein sequence ID" value="KQL12367"/>
    <property type="gene ID" value="SETIT_007848mg"/>
</dbReference>
<keyword evidence="3" id="KW-0833">Ubl conjugation pathway</keyword>
<dbReference type="eggNOG" id="ENOG502QQ1P">
    <property type="taxonomic scope" value="Eukaryota"/>
</dbReference>
<dbReference type="RefSeq" id="XP_012700813.1">
    <property type="nucleotide sequence ID" value="XM_012845359.1"/>
</dbReference>
<sequence>MFFRTTTTPAGGETADVSRSTRTWSSSSTGRVSSSSSLSSGMISSGAYEQQEGDDSNEEAGLVVGVAVGKEVKECKANLMWVLSNLDAVITTGGDKMKGNATVVLLHVHRPAKTIPFMGASFPAEKLHESEVSAFRQAETQAMTRAMAKYRAICAKVKVAAVCKVETVSGDGDVAQGILRLVVQNGIRRLVVGAAADKRYSSKMRAPSSRTAVSVQQQAHPQCAIWFLCKGNLVCTRPPAVVVDAAESHGQQAAGAQHPSASGGHRLCWDDNHHHLQQQQQEEDIQSIFAEAQVLRRERERRDEQVAALEAQLVSSKRVIQDLQEKLSEAHCLVFTLEREQEELRRQRDAALREAAALRDRLLEELVELSYEELMEATQNLDESLRLGQGGYGTVYRAVLQSQSHGVAVAIKVLNNQHALQQQQVEALRKLRHPNVVPLLGACSAPQAPALVYEYLPAGSLDDRLIADPDKKPLLWPERTRIAAEVRSALVFLHDNGVVHGHLKPPNVLLTTSSSSSKLADSGLCRLLEPDVLMHCTLSANTVAYVDPEFLASGELRPTSDAYAFGVLLLRLLTGRPPMGLARHVRAALTEGRVADILDASAGDWPYTPEQAEQLAHLALSCCEMASHNRPDLAGEMVAHTLQSFATI</sequence>
<protein>
    <recommendedName>
        <fullName evidence="2">RING-type E3 ubiquitin transferase</fullName>
        <ecNumber evidence="2">2.3.2.27</ecNumber>
    </recommendedName>
</protein>
<accession>K3Y0Y6</accession>
<feature type="compositionally biased region" description="Low complexity" evidence="6">
    <location>
        <begin position="18"/>
        <end position="46"/>
    </location>
</feature>
<reference evidence="8 10" key="1">
    <citation type="journal article" date="2012" name="Nat. Biotechnol.">
        <title>Reference genome sequence of the model plant Setaria.</title>
        <authorList>
            <person name="Bennetzen J.L."/>
            <person name="Schmutz J."/>
            <person name="Wang H."/>
            <person name="Percifield R."/>
            <person name="Hawkins J."/>
            <person name="Pontaroli A.C."/>
            <person name="Estep M."/>
            <person name="Feng L."/>
            <person name="Vaughn J.N."/>
            <person name="Grimwood J."/>
            <person name="Jenkins J."/>
            <person name="Barry K."/>
            <person name="Lindquist E."/>
            <person name="Hellsten U."/>
            <person name="Deshpande S."/>
            <person name="Wang X."/>
            <person name="Wu X."/>
            <person name="Mitros T."/>
            <person name="Triplett J."/>
            <person name="Yang X."/>
            <person name="Ye C.Y."/>
            <person name="Mauro-Herrera M."/>
            <person name="Wang L."/>
            <person name="Li P."/>
            <person name="Sharma M."/>
            <person name="Sharma R."/>
            <person name="Ronald P.C."/>
            <person name="Panaud O."/>
            <person name="Kellogg E.A."/>
            <person name="Brutnell T.P."/>
            <person name="Doust A.N."/>
            <person name="Tuskan G.A."/>
            <person name="Rokhsar D."/>
            <person name="Devos K.M."/>
        </authorList>
    </citation>
    <scope>NUCLEOTIDE SEQUENCE [LARGE SCALE GENOMIC DNA]</scope>
    <source>
        <strain evidence="10">cv. Yugu1</strain>
        <strain evidence="8">Yugu1</strain>
    </source>
</reference>
<dbReference type="SUPFAM" id="SSF56112">
    <property type="entry name" value="Protein kinase-like (PK-like)"/>
    <property type="match status" value="1"/>
</dbReference>
<feature type="region of interest" description="Disordered" evidence="6">
    <location>
        <begin position="1"/>
        <end position="56"/>
    </location>
</feature>
<dbReference type="Proteomes" id="UP000004995">
    <property type="component" value="Unassembled WGS sequence"/>
</dbReference>
<name>K3Y0Y6_SETIT</name>
<reference evidence="9" key="3">
    <citation type="submission" date="2018-08" db="UniProtKB">
        <authorList>
            <consortium name="EnsemblPlants"/>
        </authorList>
    </citation>
    <scope>IDENTIFICATION</scope>
    <source>
        <strain evidence="9">Yugu1</strain>
    </source>
</reference>
<dbReference type="Gene3D" id="1.10.510.10">
    <property type="entry name" value="Transferase(Phosphotransferase) domain 1"/>
    <property type="match status" value="1"/>
</dbReference>
<keyword evidence="10" id="KW-1185">Reference proteome</keyword>
<dbReference type="EMBL" id="AGNK02002713">
    <property type="status" value="NOT_ANNOTATED_CDS"/>
    <property type="molecule type" value="Genomic_DNA"/>
</dbReference>
<evidence type="ECO:0000256" key="5">
    <source>
        <dbReference type="SAM" id="Coils"/>
    </source>
</evidence>
<dbReference type="SUPFAM" id="SSF52402">
    <property type="entry name" value="Adenine nucleotide alpha hydrolases-like"/>
    <property type="match status" value="1"/>
</dbReference>
<dbReference type="GO" id="GO:0061630">
    <property type="term" value="F:ubiquitin protein ligase activity"/>
    <property type="evidence" value="ECO:0007669"/>
    <property type="project" value="UniProtKB-EC"/>
</dbReference>
<keyword evidence="4" id="KW-0067">ATP-binding</keyword>
<evidence type="ECO:0000256" key="3">
    <source>
        <dbReference type="ARBA" id="ARBA00022786"/>
    </source>
</evidence>
<reference evidence="8" key="2">
    <citation type="submission" date="2015-07" db="EMBL/GenBank/DDBJ databases">
        <authorList>
            <person name="Noorani M."/>
        </authorList>
    </citation>
    <scope>NUCLEOTIDE SEQUENCE</scope>
    <source>
        <strain evidence="8">Yugu1</strain>
    </source>
</reference>
<dbReference type="KEGG" id="sita:101758262"/>
<feature type="coiled-coil region" evidence="5">
    <location>
        <begin position="278"/>
        <end position="372"/>
    </location>
</feature>
<keyword evidence="4" id="KW-0547">Nucleotide-binding</keyword>
<dbReference type="PROSITE" id="PS50011">
    <property type="entry name" value="PROTEIN_KINASE_DOM"/>
    <property type="match status" value="1"/>
</dbReference>
<dbReference type="InterPro" id="IPR017441">
    <property type="entry name" value="Protein_kinase_ATP_BS"/>
</dbReference>
<dbReference type="STRING" id="4555.K3Y0Y6"/>
<dbReference type="GO" id="GO:0004672">
    <property type="term" value="F:protein kinase activity"/>
    <property type="evidence" value="ECO:0007669"/>
    <property type="project" value="InterPro"/>
</dbReference>
<dbReference type="Pfam" id="PF00069">
    <property type="entry name" value="Pkinase"/>
    <property type="match status" value="1"/>
</dbReference>
<evidence type="ECO:0000313" key="10">
    <source>
        <dbReference type="Proteomes" id="UP000004995"/>
    </source>
</evidence>
<dbReference type="InterPro" id="IPR000719">
    <property type="entry name" value="Prot_kinase_dom"/>
</dbReference>
<dbReference type="EMBL" id="CM003531">
    <property type="protein sequence ID" value="RCV23347.1"/>
    <property type="molecule type" value="Genomic_DNA"/>
</dbReference>
<dbReference type="GO" id="GO:0005524">
    <property type="term" value="F:ATP binding"/>
    <property type="evidence" value="ECO:0007669"/>
    <property type="project" value="UniProtKB-UniRule"/>
</dbReference>
<evidence type="ECO:0000259" key="7">
    <source>
        <dbReference type="PROSITE" id="PS50011"/>
    </source>
</evidence>
<dbReference type="GeneID" id="101758262"/>
<dbReference type="Gene3D" id="3.30.200.20">
    <property type="entry name" value="Phosphorylase Kinase, domain 1"/>
    <property type="match status" value="1"/>
</dbReference>
<keyword evidence="5" id="KW-0175">Coiled coil</keyword>
<gene>
    <name evidence="9" type="primary">LOC101758262</name>
    <name evidence="8" type="ORF">SETIT_4G291400v2</name>
</gene>
<dbReference type="PANTHER" id="PTHR45647:SF153">
    <property type="entry name" value="PROTEIN KINASE DOMAIN-CONTAINING PROTEIN"/>
    <property type="match status" value="1"/>
</dbReference>
<feature type="domain" description="Protein kinase" evidence="7">
    <location>
        <begin position="381"/>
        <end position="643"/>
    </location>
</feature>
<dbReference type="InterPro" id="IPR014729">
    <property type="entry name" value="Rossmann-like_a/b/a_fold"/>
</dbReference>